<evidence type="ECO:0000259" key="1">
    <source>
        <dbReference type="Pfam" id="PF00535"/>
    </source>
</evidence>
<dbReference type="Pfam" id="PF00535">
    <property type="entry name" value="Glycos_transf_2"/>
    <property type="match status" value="1"/>
</dbReference>
<dbReference type="EMBL" id="BMYF01000009">
    <property type="protein sequence ID" value="GHB37176.1"/>
    <property type="molecule type" value="Genomic_DNA"/>
</dbReference>
<reference evidence="2" key="1">
    <citation type="journal article" date="2014" name="Int. J. Syst. Evol. Microbiol.">
        <title>Complete genome sequence of Corynebacterium casei LMG S-19264T (=DSM 44701T), isolated from a smear-ripened cheese.</title>
        <authorList>
            <consortium name="US DOE Joint Genome Institute (JGI-PGF)"/>
            <person name="Walter F."/>
            <person name="Albersmeier A."/>
            <person name="Kalinowski J."/>
            <person name="Ruckert C."/>
        </authorList>
    </citation>
    <scope>NUCLEOTIDE SEQUENCE</scope>
    <source>
        <strain evidence="2">KCTC 23224</strain>
    </source>
</reference>
<dbReference type="InterPro" id="IPR001173">
    <property type="entry name" value="Glyco_trans_2-like"/>
</dbReference>
<feature type="domain" description="Glycosyltransferase 2-like" evidence="1">
    <location>
        <begin position="17"/>
        <end position="149"/>
    </location>
</feature>
<reference evidence="2" key="2">
    <citation type="submission" date="2020-09" db="EMBL/GenBank/DDBJ databases">
        <authorList>
            <person name="Sun Q."/>
            <person name="Kim S."/>
        </authorList>
    </citation>
    <scope>NUCLEOTIDE SEQUENCE</scope>
    <source>
        <strain evidence="2">KCTC 23224</strain>
    </source>
</reference>
<evidence type="ECO:0000313" key="2">
    <source>
        <dbReference type="EMBL" id="GHB37176.1"/>
    </source>
</evidence>
<comment type="caution">
    <text evidence="2">The sequence shown here is derived from an EMBL/GenBank/DDBJ whole genome shotgun (WGS) entry which is preliminary data.</text>
</comment>
<dbReference type="SUPFAM" id="SSF53448">
    <property type="entry name" value="Nucleotide-diphospho-sugar transferases"/>
    <property type="match status" value="1"/>
</dbReference>
<dbReference type="PANTHER" id="PTHR22916">
    <property type="entry name" value="GLYCOSYLTRANSFERASE"/>
    <property type="match status" value="1"/>
</dbReference>
<gene>
    <name evidence="2" type="ORF">GCM10008106_18090</name>
</gene>
<protein>
    <recommendedName>
        <fullName evidence="1">Glycosyltransferase 2-like domain-containing protein</fullName>
    </recommendedName>
</protein>
<sequence length="321" mass="37534">MFDAVFKEEFGQAKLVSVIIPVYNREFLLPETIHSVYNQTYRPIECIIVDDGSTDNSKKIIQEFQRKFNSEFFNIKLIEQSNAGAPAARNNGIHHSKGEFIQFLDSDDLIYPDKLQTQVEFLLKESSVDGVYGDWHHGTKESFKLVFGEKWEDTISQFYGGRVIHTLSFLFRRSMISRIGLWDVKLKRNQEVDYFLRAALAGGNFDYLRIVTGLWREHFGERIITSNGAIHALAFHHKWIDKFQKLGLLTKERKKTAAYFLFWHAMDLGKEQKEIAIENLEKAYFLFPEIPEFNTSKIKFLKKILGIKLSLKLWYERAKSK</sequence>
<dbReference type="CDD" id="cd00761">
    <property type="entry name" value="Glyco_tranf_GTA_type"/>
    <property type="match status" value="1"/>
</dbReference>
<dbReference type="RefSeq" id="WP_189581021.1">
    <property type="nucleotide sequence ID" value="NZ_BMYF01000009.1"/>
</dbReference>
<accession>A0A8J3CWP3</accession>
<dbReference type="PANTHER" id="PTHR22916:SF3">
    <property type="entry name" value="UDP-GLCNAC:BETAGAL BETA-1,3-N-ACETYLGLUCOSAMINYLTRANSFERASE-LIKE PROTEIN 1"/>
    <property type="match status" value="1"/>
</dbReference>
<dbReference type="Gene3D" id="3.90.550.10">
    <property type="entry name" value="Spore Coat Polysaccharide Biosynthesis Protein SpsA, Chain A"/>
    <property type="match status" value="1"/>
</dbReference>
<dbReference type="GO" id="GO:0016758">
    <property type="term" value="F:hexosyltransferase activity"/>
    <property type="evidence" value="ECO:0007669"/>
    <property type="project" value="UniProtKB-ARBA"/>
</dbReference>
<dbReference type="InterPro" id="IPR029044">
    <property type="entry name" value="Nucleotide-diphossugar_trans"/>
</dbReference>
<organism evidence="2 3">
    <name type="scientific">Mongoliitalea lutea</name>
    <dbReference type="NCBI Taxonomy" id="849756"/>
    <lineage>
        <taxon>Bacteria</taxon>
        <taxon>Pseudomonadati</taxon>
        <taxon>Bacteroidota</taxon>
        <taxon>Cytophagia</taxon>
        <taxon>Cytophagales</taxon>
        <taxon>Cyclobacteriaceae</taxon>
        <taxon>Mongoliitalea</taxon>
    </lineage>
</organism>
<dbReference type="Proteomes" id="UP000642809">
    <property type="component" value="Unassembled WGS sequence"/>
</dbReference>
<evidence type="ECO:0000313" key="3">
    <source>
        <dbReference type="Proteomes" id="UP000642809"/>
    </source>
</evidence>
<proteinExistence type="predicted"/>
<dbReference type="AlphaFoldDB" id="A0A8J3CWP3"/>
<name>A0A8J3CWP3_9BACT</name>
<keyword evidence="3" id="KW-1185">Reference proteome</keyword>